<evidence type="ECO:0000313" key="1">
    <source>
        <dbReference type="EMBL" id="DAD30468.1"/>
    </source>
</evidence>
<evidence type="ECO:0000313" key="2">
    <source>
        <dbReference type="Proteomes" id="UP000607653"/>
    </source>
</evidence>
<sequence length="46" mass="5108">MGMLCSRYGESFPVSAEALDSSFCLPIGKAKVCFLWVPLLFCTLYL</sequence>
<gene>
    <name evidence="1" type="ORF">HUJ06_009319</name>
</gene>
<name>A0A822YMB5_NELNU</name>
<reference evidence="1 2" key="1">
    <citation type="journal article" date="2020" name="Mol. Biol. Evol.">
        <title>Distinct Expression and Methylation Patterns for Genes with Different Fates following a Single Whole-Genome Duplication in Flowering Plants.</title>
        <authorList>
            <person name="Shi T."/>
            <person name="Rahmani R.S."/>
            <person name="Gugger P.F."/>
            <person name="Wang M."/>
            <person name="Li H."/>
            <person name="Zhang Y."/>
            <person name="Li Z."/>
            <person name="Wang Q."/>
            <person name="Van de Peer Y."/>
            <person name="Marchal K."/>
            <person name="Chen J."/>
        </authorList>
    </citation>
    <scope>NUCLEOTIDE SEQUENCE [LARGE SCALE GENOMIC DNA]</scope>
    <source>
        <tissue evidence="1">Leaf</tissue>
    </source>
</reference>
<dbReference type="EMBL" id="DUZY01000003">
    <property type="protein sequence ID" value="DAD30468.1"/>
    <property type="molecule type" value="Genomic_DNA"/>
</dbReference>
<organism evidence="1 2">
    <name type="scientific">Nelumbo nucifera</name>
    <name type="common">Sacred lotus</name>
    <dbReference type="NCBI Taxonomy" id="4432"/>
    <lineage>
        <taxon>Eukaryota</taxon>
        <taxon>Viridiplantae</taxon>
        <taxon>Streptophyta</taxon>
        <taxon>Embryophyta</taxon>
        <taxon>Tracheophyta</taxon>
        <taxon>Spermatophyta</taxon>
        <taxon>Magnoliopsida</taxon>
        <taxon>Proteales</taxon>
        <taxon>Nelumbonaceae</taxon>
        <taxon>Nelumbo</taxon>
    </lineage>
</organism>
<protein>
    <submittedName>
        <fullName evidence="1">Uncharacterized protein</fullName>
    </submittedName>
</protein>
<proteinExistence type="predicted"/>
<keyword evidence="2" id="KW-1185">Reference proteome</keyword>
<comment type="caution">
    <text evidence="1">The sequence shown here is derived from an EMBL/GenBank/DDBJ whole genome shotgun (WGS) entry which is preliminary data.</text>
</comment>
<dbReference type="AlphaFoldDB" id="A0A822YMB5"/>
<dbReference type="Proteomes" id="UP000607653">
    <property type="component" value="Unassembled WGS sequence"/>
</dbReference>
<accession>A0A822YMB5</accession>